<name>A0A543IIB7_9ACTN</name>
<feature type="transmembrane region" description="Helical" evidence="2">
    <location>
        <begin position="48"/>
        <end position="69"/>
    </location>
</feature>
<keyword evidence="4" id="KW-1185">Reference proteome</keyword>
<dbReference type="AlphaFoldDB" id="A0A543IIB7"/>
<keyword evidence="2" id="KW-0472">Membrane</keyword>
<feature type="region of interest" description="Disordered" evidence="1">
    <location>
        <begin position="195"/>
        <end position="282"/>
    </location>
</feature>
<evidence type="ECO:0000256" key="2">
    <source>
        <dbReference type="SAM" id="Phobius"/>
    </source>
</evidence>
<gene>
    <name evidence="3" type="ORF">FHX41_4020</name>
</gene>
<dbReference type="EMBL" id="VFPO01000001">
    <property type="protein sequence ID" value="TQM70297.1"/>
    <property type="molecule type" value="Genomic_DNA"/>
</dbReference>
<accession>A0A543IIB7</accession>
<evidence type="ECO:0000313" key="4">
    <source>
        <dbReference type="Proteomes" id="UP000316706"/>
    </source>
</evidence>
<feature type="region of interest" description="Disordered" evidence="1">
    <location>
        <begin position="1"/>
        <end position="40"/>
    </location>
</feature>
<sequence length="282" mass="30597">MTGDLGSEGGRERPRPSFLPPVDGYPPNPEPAWEPAPEAPAARRHGTAWTLATIAAAAVLLVSAFLPWAHAQIIVQLFGRPIGRDLGTLAGIDADDMVLAVPVLAVIAIALAFWDLVGRDARIGPLAAIPGMLSLLVCGIFVVRLGDVRDNLPQTGLDFGYQISVRYGWYTAVIMSLLVTAFSLARSIAERMSRTSQGRYDADVPPPAQYSADHQYPDQQYPDQQYPDQQYAPHQYTGQPSPDGQDHGAAPPAAWPQEDLAWGRRSEEETPREADEPGRSQP</sequence>
<reference evidence="3 4" key="1">
    <citation type="submission" date="2019-06" db="EMBL/GenBank/DDBJ databases">
        <title>Sequencing the genomes of 1000 actinobacteria strains.</title>
        <authorList>
            <person name="Klenk H.-P."/>
        </authorList>
    </citation>
    <scope>NUCLEOTIDE SEQUENCE [LARGE SCALE GENOMIC DNA]</scope>
    <source>
        <strain evidence="3 4">DSM 45043</strain>
    </source>
</reference>
<feature type="compositionally biased region" description="Pro residues" evidence="1">
    <location>
        <begin position="17"/>
        <end position="38"/>
    </location>
</feature>
<feature type="transmembrane region" description="Helical" evidence="2">
    <location>
        <begin position="126"/>
        <end position="147"/>
    </location>
</feature>
<comment type="caution">
    <text evidence="3">The sequence shown here is derived from an EMBL/GenBank/DDBJ whole genome shotgun (WGS) entry which is preliminary data.</text>
</comment>
<feature type="transmembrane region" description="Helical" evidence="2">
    <location>
        <begin position="97"/>
        <end position="114"/>
    </location>
</feature>
<evidence type="ECO:0000256" key="1">
    <source>
        <dbReference type="SAM" id="MobiDB-lite"/>
    </source>
</evidence>
<dbReference type="Proteomes" id="UP000316706">
    <property type="component" value="Unassembled WGS sequence"/>
</dbReference>
<keyword evidence="2" id="KW-1133">Transmembrane helix</keyword>
<evidence type="ECO:0000313" key="3">
    <source>
        <dbReference type="EMBL" id="TQM70297.1"/>
    </source>
</evidence>
<feature type="transmembrane region" description="Helical" evidence="2">
    <location>
        <begin position="167"/>
        <end position="189"/>
    </location>
</feature>
<feature type="compositionally biased region" description="Low complexity" evidence="1">
    <location>
        <begin position="212"/>
        <end position="236"/>
    </location>
</feature>
<proteinExistence type="predicted"/>
<feature type="compositionally biased region" description="Basic and acidic residues" evidence="1">
    <location>
        <begin position="261"/>
        <end position="282"/>
    </location>
</feature>
<keyword evidence="2" id="KW-0812">Transmembrane</keyword>
<organism evidence="3 4">
    <name type="scientific">Actinomadura hallensis</name>
    <dbReference type="NCBI Taxonomy" id="337895"/>
    <lineage>
        <taxon>Bacteria</taxon>
        <taxon>Bacillati</taxon>
        <taxon>Actinomycetota</taxon>
        <taxon>Actinomycetes</taxon>
        <taxon>Streptosporangiales</taxon>
        <taxon>Thermomonosporaceae</taxon>
        <taxon>Actinomadura</taxon>
    </lineage>
</organism>
<dbReference type="RefSeq" id="WP_141971054.1">
    <property type="nucleotide sequence ID" value="NZ_VFPO01000001.1"/>
</dbReference>
<protein>
    <submittedName>
        <fullName evidence="3">Uncharacterized protein</fullName>
    </submittedName>
</protein>
<dbReference type="OrthoDB" id="3467253at2"/>